<dbReference type="PANTHER" id="PTHR23135">
    <property type="entry name" value="MUR LIGASE FAMILY MEMBER"/>
    <property type="match status" value="1"/>
</dbReference>
<keyword evidence="7 12" id="KW-0067">ATP-binding</keyword>
<feature type="binding site" evidence="12">
    <location>
        <begin position="406"/>
        <end position="409"/>
    </location>
    <ligand>
        <name>meso-2,6-diaminopimelate</name>
        <dbReference type="ChEBI" id="CHEBI:57791"/>
    </ligand>
</feature>
<feature type="binding site" evidence="12">
    <location>
        <position position="456"/>
    </location>
    <ligand>
        <name>meso-2,6-diaminopimelate</name>
        <dbReference type="ChEBI" id="CHEBI:57791"/>
    </ligand>
</feature>
<evidence type="ECO:0000256" key="2">
    <source>
        <dbReference type="ARBA" id="ARBA00005898"/>
    </source>
</evidence>
<comment type="PTM">
    <text evidence="12">Carboxylation is probably crucial for Mg(2+) binding and, consequently, for the gamma-phosphate positioning of ATP.</text>
</comment>
<dbReference type="AlphaFoldDB" id="A0A1M5Z154"/>
<evidence type="ECO:0000256" key="1">
    <source>
        <dbReference type="ARBA" id="ARBA00004752"/>
    </source>
</evidence>
<reference evidence="17 18" key="1">
    <citation type="submission" date="2016-11" db="EMBL/GenBank/DDBJ databases">
        <authorList>
            <person name="Jaros S."/>
            <person name="Januszkiewicz K."/>
            <person name="Wedrychowicz H."/>
        </authorList>
    </citation>
    <scope>NUCLEOTIDE SEQUENCE [LARGE SCALE GENOMIC DNA]</scope>
    <source>
        <strain evidence="17 18">DSM 6191</strain>
    </source>
</reference>
<evidence type="ECO:0000256" key="13">
    <source>
        <dbReference type="RuleBase" id="RU004135"/>
    </source>
</evidence>
<dbReference type="GO" id="GO:0004326">
    <property type="term" value="F:tetrahydrofolylpolyglutamate synthase activity"/>
    <property type="evidence" value="ECO:0007669"/>
    <property type="project" value="InterPro"/>
</dbReference>
<evidence type="ECO:0000256" key="10">
    <source>
        <dbReference type="ARBA" id="ARBA00023306"/>
    </source>
</evidence>
<comment type="cofactor">
    <cofactor evidence="12">
        <name>Mg(2+)</name>
        <dbReference type="ChEBI" id="CHEBI:18420"/>
    </cofactor>
</comment>
<feature type="binding site" evidence="12">
    <location>
        <begin position="152"/>
        <end position="153"/>
    </location>
    <ligand>
        <name>UDP-N-acetyl-alpha-D-muramoyl-L-alanyl-D-glutamate</name>
        <dbReference type="ChEBI" id="CHEBI:83900"/>
    </ligand>
</feature>
<keyword evidence="9 12" id="KW-0573">Peptidoglycan synthesis</keyword>
<evidence type="ECO:0000259" key="15">
    <source>
        <dbReference type="Pfam" id="PF02875"/>
    </source>
</evidence>
<evidence type="ECO:0000259" key="16">
    <source>
        <dbReference type="Pfam" id="PF08245"/>
    </source>
</evidence>
<dbReference type="GO" id="GO:0008360">
    <property type="term" value="P:regulation of cell shape"/>
    <property type="evidence" value="ECO:0007669"/>
    <property type="project" value="UniProtKB-KW"/>
</dbReference>
<feature type="binding site" evidence="12">
    <location>
        <position position="179"/>
    </location>
    <ligand>
        <name>UDP-N-acetyl-alpha-D-muramoyl-L-alanyl-D-glutamate</name>
        <dbReference type="ChEBI" id="CHEBI:83900"/>
    </ligand>
</feature>
<feature type="domain" description="Mur ligase C-terminal" evidence="15">
    <location>
        <begin position="331"/>
        <end position="458"/>
    </location>
</feature>
<dbReference type="EMBL" id="FQXU01000007">
    <property type="protein sequence ID" value="SHI17788.1"/>
    <property type="molecule type" value="Genomic_DNA"/>
</dbReference>
<feature type="binding site" evidence="12">
    <location>
        <position position="187"/>
    </location>
    <ligand>
        <name>UDP-N-acetyl-alpha-D-muramoyl-L-alanyl-D-glutamate</name>
        <dbReference type="ChEBI" id="CHEBI:83900"/>
    </ligand>
</feature>
<dbReference type="InterPro" id="IPR013221">
    <property type="entry name" value="Mur_ligase_cen"/>
</dbReference>
<dbReference type="Gene3D" id="3.40.1190.10">
    <property type="entry name" value="Mur-like, catalytic domain"/>
    <property type="match status" value="1"/>
</dbReference>
<evidence type="ECO:0000256" key="4">
    <source>
        <dbReference type="ARBA" id="ARBA00022598"/>
    </source>
</evidence>
<dbReference type="HAMAP" id="MF_00208">
    <property type="entry name" value="MurE"/>
    <property type="match status" value="1"/>
</dbReference>
<evidence type="ECO:0000313" key="18">
    <source>
        <dbReference type="Proteomes" id="UP000184241"/>
    </source>
</evidence>
<gene>
    <name evidence="12" type="primary">murE</name>
    <name evidence="17" type="ORF">SAMN02745941_02419</name>
</gene>
<sequence>MLLEDLLKGLDYKLINGDLKTNVKEIRYDNRQVTSGDLFVCIKGFKVDGHEFAKSAIDNGATVIITEKKLDISHGITEILVEDSRKALAVISSNYYDNPSSKMKIIGVTGTNGKTTTAFMLKSILDKAGHKTGLVGTIANYIGNKVIKTERTTPESFELQKLFKEMVDEEVEYCIMEVSSHSLELNRVFGVEFYIGIFTNLTRDHLDFHLTFDNYYKAKYKLFQNSKFKVVNMDDEYGQRVKRDLISEGSEGNIITYSINNSGDFDASNISVNGILSNFNVIYKEDSKDMVLQIPGDYNIYNALGAIASARILDITWENIINALKETVVAGRCERVVGEYPNDYEIIIDYAHTPDGLENILKTARKFTNNKLICIFGCGGDRDKQKRGEMGQIAVELADYSIITSDNPRTEDPLLIINDIVKELKKNNYEVEENRHAAIEKGMKMAKDGDVLILAGKGHETYQVLKEKTIDFDERKIIKEILAKI</sequence>
<dbReference type="InterPro" id="IPR000713">
    <property type="entry name" value="Mur_ligase_N"/>
</dbReference>
<evidence type="ECO:0000259" key="14">
    <source>
        <dbReference type="Pfam" id="PF01225"/>
    </source>
</evidence>
<dbReference type="NCBIfam" id="TIGR01085">
    <property type="entry name" value="murE"/>
    <property type="match status" value="1"/>
</dbReference>
<dbReference type="GO" id="GO:0008765">
    <property type="term" value="F:UDP-N-acetylmuramoylalanyl-D-glutamate-2,6-diaminopimelate ligase activity"/>
    <property type="evidence" value="ECO:0007669"/>
    <property type="project" value="UniProtKB-UniRule"/>
</dbReference>
<feature type="binding site" evidence="12">
    <location>
        <position position="460"/>
    </location>
    <ligand>
        <name>meso-2,6-diaminopimelate</name>
        <dbReference type="ChEBI" id="CHEBI:57791"/>
    </ligand>
</feature>
<dbReference type="GO" id="GO:0071555">
    <property type="term" value="P:cell wall organization"/>
    <property type="evidence" value="ECO:0007669"/>
    <property type="project" value="UniProtKB-KW"/>
</dbReference>
<dbReference type="Proteomes" id="UP000184241">
    <property type="component" value="Unassembled WGS sequence"/>
</dbReference>
<comment type="similarity">
    <text evidence="2 12">Belongs to the MurCDEF family. MurE subfamily.</text>
</comment>
<dbReference type="UniPathway" id="UPA00219"/>
<dbReference type="GO" id="GO:0005524">
    <property type="term" value="F:ATP binding"/>
    <property type="evidence" value="ECO:0007669"/>
    <property type="project" value="UniProtKB-UniRule"/>
</dbReference>
<dbReference type="GO" id="GO:0051301">
    <property type="term" value="P:cell division"/>
    <property type="evidence" value="ECO:0007669"/>
    <property type="project" value="UniProtKB-KW"/>
</dbReference>
<dbReference type="SUPFAM" id="SSF63418">
    <property type="entry name" value="MurE/MurF N-terminal domain"/>
    <property type="match status" value="1"/>
</dbReference>
<dbReference type="RefSeq" id="WP_073019800.1">
    <property type="nucleotide sequence ID" value="NZ_FQXU01000007.1"/>
</dbReference>
<comment type="pathway">
    <text evidence="1 12 13">Cell wall biogenesis; peptidoglycan biosynthesis.</text>
</comment>
<keyword evidence="4 12" id="KW-0436">Ligase</keyword>
<comment type="caution">
    <text evidence="12">Lacks conserved residue(s) required for the propagation of feature annotation.</text>
</comment>
<dbReference type="Gene3D" id="3.90.190.20">
    <property type="entry name" value="Mur ligase, C-terminal domain"/>
    <property type="match status" value="1"/>
</dbReference>
<feature type="binding site" evidence="12">
    <location>
        <begin position="110"/>
        <end position="116"/>
    </location>
    <ligand>
        <name>ATP</name>
        <dbReference type="ChEBI" id="CHEBI:30616"/>
    </ligand>
</feature>
<feature type="binding site" evidence="12">
    <location>
        <position position="382"/>
    </location>
    <ligand>
        <name>meso-2,6-diaminopimelate</name>
        <dbReference type="ChEBI" id="CHEBI:57791"/>
    </ligand>
</feature>
<evidence type="ECO:0000256" key="3">
    <source>
        <dbReference type="ARBA" id="ARBA00022490"/>
    </source>
</evidence>
<dbReference type="InterPro" id="IPR036565">
    <property type="entry name" value="Mur-like_cat_sf"/>
</dbReference>
<protein>
    <recommendedName>
        <fullName evidence="12">UDP-N-acetylmuramoyl-L-alanyl-D-glutamate--2,6-diaminopimelate ligase</fullName>
        <ecNumber evidence="12">6.3.2.13</ecNumber>
    </recommendedName>
    <alternativeName>
        <fullName evidence="12">Meso-A2pm-adding enzyme</fullName>
    </alternativeName>
    <alternativeName>
        <fullName evidence="12">Meso-diaminopimelate-adding enzyme</fullName>
    </alternativeName>
    <alternativeName>
        <fullName evidence="12">UDP-MurNAc-L-Ala-D-Glu:meso-diaminopimelate ligase</fullName>
    </alternativeName>
    <alternativeName>
        <fullName evidence="12">UDP-MurNAc-tripeptide synthetase</fullName>
    </alternativeName>
    <alternativeName>
        <fullName evidence="12">UDP-N-acetylmuramyl-tripeptide synthetase</fullName>
    </alternativeName>
</protein>
<evidence type="ECO:0000256" key="12">
    <source>
        <dbReference type="HAMAP-Rule" id="MF_00208"/>
    </source>
</evidence>
<keyword evidence="5 12" id="KW-0132">Cell division</keyword>
<dbReference type="EC" id="6.3.2.13" evidence="12"/>
<evidence type="ECO:0000313" key="17">
    <source>
        <dbReference type="EMBL" id="SHI17788.1"/>
    </source>
</evidence>
<dbReference type="PANTHER" id="PTHR23135:SF4">
    <property type="entry name" value="UDP-N-ACETYLMURAMOYL-L-ALANYL-D-GLUTAMATE--2,6-DIAMINOPIMELATE LIGASE MURE HOMOLOG, CHLOROPLASTIC"/>
    <property type="match status" value="1"/>
</dbReference>
<dbReference type="NCBIfam" id="NF001124">
    <property type="entry name" value="PRK00139.1-2"/>
    <property type="match status" value="1"/>
</dbReference>
<keyword evidence="10 12" id="KW-0131">Cell cycle</keyword>
<dbReference type="SUPFAM" id="SSF53244">
    <property type="entry name" value="MurD-like peptide ligases, peptide-binding domain"/>
    <property type="match status" value="1"/>
</dbReference>
<feature type="domain" description="Mur ligase N-terminal catalytic" evidence="14">
    <location>
        <begin position="23"/>
        <end position="91"/>
    </location>
</feature>
<dbReference type="InterPro" id="IPR036615">
    <property type="entry name" value="Mur_ligase_C_dom_sf"/>
</dbReference>
<comment type="catalytic activity">
    <reaction evidence="12">
        <text>UDP-N-acetyl-alpha-D-muramoyl-L-alanyl-D-glutamate + meso-2,6-diaminopimelate + ATP = UDP-N-acetyl-alpha-D-muramoyl-L-alanyl-gamma-D-glutamyl-meso-2,6-diaminopimelate + ADP + phosphate + H(+)</text>
        <dbReference type="Rhea" id="RHEA:23676"/>
        <dbReference type="ChEBI" id="CHEBI:15378"/>
        <dbReference type="ChEBI" id="CHEBI:30616"/>
        <dbReference type="ChEBI" id="CHEBI:43474"/>
        <dbReference type="ChEBI" id="CHEBI:57791"/>
        <dbReference type="ChEBI" id="CHEBI:83900"/>
        <dbReference type="ChEBI" id="CHEBI:83905"/>
        <dbReference type="ChEBI" id="CHEBI:456216"/>
        <dbReference type="EC" id="6.3.2.13"/>
    </reaction>
</comment>
<dbReference type="Pfam" id="PF02875">
    <property type="entry name" value="Mur_ligase_C"/>
    <property type="match status" value="1"/>
</dbReference>
<dbReference type="InterPro" id="IPR004101">
    <property type="entry name" value="Mur_ligase_C"/>
</dbReference>
<feature type="modified residue" description="N6-carboxylysine" evidence="12">
    <location>
        <position position="219"/>
    </location>
</feature>
<dbReference type="InterPro" id="IPR018109">
    <property type="entry name" value="Folylpolyglutamate_synth_CS"/>
</dbReference>
<evidence type="ECO:0000256" key="8">
    <source>
        <dbReference type="ARBA" id="ARBA00022960"/>
    </source>
</evidence>
<dbReference type="SUPFAM" id="SSF53623">
    <property type="entry name" value="MurD-like peptide ligases, catalytic domain"/>
    <property type="match status" value="1"/>
</dbReference>
<evidence type="ECO:0000256" key="6">
    <source>
        <dbReference type="ARBA" id="ARBA00022741"/>
    </source>
</evidence>
<accession>A0A1M5Z154</accession>
<dbReference type="Pfam" id="PF01225">
    <property type="entry name" value="Mur_ligase"/>
    <property type="match status" value="1"/>
</dbReference>
<comment type="function">
    <text evidence="12">Catalyzes the addition of meso-diaminopimelic acid to the nucleotide precursor UDP-N-acetylmuramoyl-L-alanyl-D-glutamate (UMAG) in the biosynthesis of bacterial cell-wall peptidoglycan.</text>
</comment>
<dbReference type="Pfam" id="PF08245">
    <property type="entry name" value="Mur_ligase_M"/>
    <property type="match status" value="1"/>
</dbReference>
<dbReference type="GO" id="GO:0000287">
    <property type="term" value="F:magnesium ion binding"/>
    <property type="evidence" value="ECO:0007669"/>
    <property type="project" value="UniProtKB-UniRule"/>
</dbReference>
<keyword evidence="3 12" id="KW-0963">Cytoplasm</keyword>
<feature type="domain" description="Mur ligase central" evidence="16">
    <location>
        <begin position="108"/>
        <end position="310"/>
    </location>
</feature>
<keyword evidence="12" id="KW-0460">Magnesium</keyword>
<organism evidence="17 18">
    <name type="scientific">Clostridium intestinale DSM 6191</name>
    <dbReference type="NCBI Taxonomy" id="1121320"/>
    <lineage>
        <taxon>Bacteria</taxon>
        <taxon>Bacillati</taxon>
        <taxon>Bacillota</taxon>
        <taxon>Clostridia</taxon>
        <taxon>Eubacteriales</taxon>
        <taxon>Clostridiaceae</taxon>
        <taxon>Clostridium</taxon>
    </lineage>
</organism>
<dbReference type="GO" id="GO:0009252">
    <property type="term" value="P:peptidoglycan biosynthetic process"/>
    <property type="evidence" value="ECO:0007669"/>
    <property type="project" value="UniProtKB-UniRule"/>
</dbReference>
<keyword evidence="11 12" id="KW-0961">Cell wall biogenesis/degradation</keyword>
<dbReference type="GO" id="GO:0005737">
    <property type="term" value="C:cytoplasm"/>
    <property type="evidence" value="ECO:0007669"/>
    <property type="project" value="UniProtKB-SubCell"/>
</dbReference>
<dbReference type="PROSITE" id="PS01011">
    <property type="entry name" value="FOLYLPOLYGLU_SYNT_1"/>
    <property type="match status" value="1"/>
</dbReference>
<dbReference type="Gene3D" id="3.40.1390.10">
    <property type="entry name" value="MurE/MurF, N-terminal domain"/>
    <property type="match status" value="1"/>
</dbReference>
<proteinExistence type="inferred from homology"/>
<keyword evidence="8 12" id="KW-0133">Cell shape</keyword>
<dbReference type="InterPro" id="IPR035911">
    <property type="entry name" value="MurE/MurF_N"/>
</dbReference>
<name>A0A1M5Z154_9CLOT</name>
<dbReference type="InterPro" id="IPR005761">
    <property type="entry name" value="UDP-N-AcMur-Glu-dNH2Pim_ligase"/>
</dbReference>
<dbReference type="NCBIfam" id="NF001126">
    <property type="entry name" value="PRK00139.1-4"/>
    <property type="match status" value="1"/>
</dbReference>
<feature type="short sequence motif" description="Meso-diaminopimelate recognition motif" evidence="12">
    <location>
        <begin position="406"/>
        <end position="409"/>
    </location>
</feature>
<evidence type="ECO:0000256" key="11">
    <source>
        <dbReference type="ARBA" id="ARBA00023316"/>
    </source>
</evidence>
<comment type="subcellular location">
    <subcellularLocation>
        <location evidence="12 13">Cytoplasm</location>
    </subcellularLocation>
</comment>
<evidence type="ECO:0000256" key="9">
    <source>
        <dbReference type="ARBA" id="ARBA00022984"/>
    </source>
</evidence>
<evidence type="ECO:0000256" key="5">
    <source>
        <dbReference type="ARBA" id="ARBA00022618"/>
    </source>
</evidence>
<keyword evidence="6 12" id="KW-0547">Nucleotide-binding</keyword>
<evidence type="ECO:0000256" key="7">
    <source>
        <dbReference type="ARBA" id="ARBA00022840"/>
    </source>
</evidence>